<sequence length="156" mass="17417">MELESDVKQQDEVQYAGFWLRLVAVLIDSALLLLILGPVLVLLFGVEYFVPADVEKTPDLTTSILDALINNVVPAVLTIFLWVKFAGTPGKLLLGLAVVDKDSFDSISIKQAVLRYLGYIPSTLVLMLGFIWVAFEQRKRGWHDMIGGTVVIKRRK</sequence>
<evidence type="ECO:0000256" key="6">
    <source>
        <dbReference type="SAM" id="Phobius"/>
    </source>
</evidence>
<evidence type="ECO:0000313" key="9">
    <source>
        <dbReference type="Proteomes" id="UP000619743"/>
    </source>
</evidence>
<feature type="transmembrane region" description="Helical" evidence="6">
    <location>
        <begin position="116"/>
        <end position="135"/>
    </location>
</feature>
<evidence type="ECO:0000256" key="5">
    <source>
        <dbReference type="ARBA" id="ARBA00023136"/>
    </source>
</evidence>
<dbReference type="RefSeq" id="WP_087505263.1">
    <property type="nucleotide sequence ID" value="NZ_BMDX01000005.1"/>
</dbReference>
<evidence type="ECO:0000259" key="7">
    <source>
        <dbReference type="Pfam" id="PF06271"/>
    </source>
</evidence>
<evidence type="ECO:0000256" key="1">
    <source>
        <dbReference type="ARBA" id="ARBA00004651"/>
    </source>
</evidence>
<keyword evidence="3 6" id="KW-0812">Transmembrane</keyword>
<evidence type="ECO:0000256" key="3">
    <source>
        <dbReference type="ARBA" id="ARBA00022692"/>
    </source>
</evidence>
<dbReference type="GO" id="GO:0005886">
    <property type="term" value="C:plasma membrane"/>
    <property type="evidence" value="ECO:0007669"/>
    <property type="project" value="UniProtKB-SubCell"/>
</dbReference>
<keyword evidence="9" id="KW-1185">Reference proteome</keyword>
<evidence type="ECO:0000256" key="2">
    <source>
        <dbReference type="ARBA" id="ARBA00022475"/>
    </source>
</evidence>
<accession>A0A8J2U475</accession>
<dbReference type="OrthoDB" id="9793824at2"/>
<dbReference type="Pfam" id="PF06271">
    <property type="entry name" value="RDD"/>
    <property type="match status" value="1"/>
</dbReference>
<dbReference type="AlphaFoldDB" id="A0A8J2U475"/>
<name>A0A8J2U475_9GAMM</name>
<feature type="transmembrane region" description="Helical" evidence="6">
    <location>
        <begin position="18"/>
        <end position="44"/>
    </location>
</feature>
<comment type="caution">
    <text evidence="8">The sequence shown here is derived from an EMBL/GenBank/DDBJ whole genome shotgun (WGS) entry which is preliminary data.</text>
</comment>
<dbReference type="PANTHER" id="PTHR36115:SF4">
    <property type="entry name" value="MEMBRANE PROTEIN"/>
    <property type="match status" value="1"/>
</dbReference>
<evidence type="ECO:0000256" key="4">
    <source>
        <dbReference type="ARBA" id="ARBA00022989"/>
    </source>
</evidence>
<dbReference type="PANTHER" id="PTHR36115">
    <property type="entry name" value="PROLINE-RICH ANTIGEN HOMOLOG-RELATED"/>
    <property type="match status" value="1"/>
</dbReference>
<keyword evidence="2" id="KW-1003">Cell membrane</keyword>
<reference evidence="9" key="1">
    <citation type="journal article" date="2019" name="Int. J. Syst. Evol. Microbiol.">
        <title>The Global Catalogue of Microorganisms (GCM) 10K type strain sequencing project: providing services to taxonomists for standard genome sequencing and annotation.</title>
        <authorList>
            <consortium name="The Broad Institute Genomics Platform"/>
            <consortium name="The Broad Institute Genome Sequencing Center for Infectious Disease"/>
            <person name="Wu L."/>
            <person name="Ma J."/>
        </authorList>
    </citation>
    <scope>NUCLEOTIDE SEQUENCE [LARGE SCALE GENOMIC DNA]</scope>
    <source>
        <strain evidence="9">CGMCC 1.10130</strain>
    </source>
</reference>
<dbReference type="Proteomes" id="UP000619743">
    <property type="component" value="Unassembled WGS sequence"/>
</dbReference>
<comment type="subcellular location">
    <subcellularLocation>
        <location evidence="1">Cell membrane</location>
        <topology evidence="1">Multi-pass membrane protein</topology>
    </subcellularLocation>
</comment>
<dbReference type="InterPro" id="IPR051791">
    <property type="entry name" value="Pra-immunoreactive"/>
</dbReference>
<keyword evidence="5 6" id="KW-0472">Membrane</keyword>
<evidence type="ECO:0000313" key="8">
    <source>
        <dbReference type="EMBL" id="GGA73303.1"/>
    </source>
</evidence>
<keyword evidence="4 6" id="KW-1133">Transmembrane helix</keyword>
<feature type="transmembrane region" description="Helical" evidence="6">
    <location>
        <begin position="64"/>
        <end position="83"/>
    </location>
</feature>
<proteinExistence type="predicted"/>
<feature type="domain" description="RDD" evidence="7">
    <location>
        <begin position="15"/>
        <end position="148"/>
    </location>
</feature>
<dbReference type="EMBL" id="BMDX01000005">
    <property type="protein sequence ID" value="GGA73303.1"/>
    <property type="molecule type" value="Genomic_DNA"/>
</dbReference>
<organism evidence="8 9">
    <name type="scientific">Neiella marina</name>
    <dbReference type="NCBI Taxonomy" id="508461"/>
    <lineage>
        <taxon>Bacteria</taxon>
        <taxon>Pseudomonadati</taxon>
        <taxon>Pseudomonadota</taxon>
        <taxon>Gammaproteobacteria</taxon>
        <taxon>Alteromonadales</taxon>
        <taxon>Echinimonadaceae</taxon>
        <taxon>Neiella</taxon>
    </lineage>
</organism>
<gene>
    <name evidence="8" type="ORF">GCM10011369_13800</name>
</gene>
<protein>
    <submittedName>
        <fullName evidence="8">RDD family protein</fullName>
    </submittedName>
</protein>
<dbReference type="InterPro" id="IPR010432">
    <property type="entry name" value="RDD"/>
</dbReference>